<dbReference type="PANTHER" id="PTHR14389:SF3">
    <property type="entry name" value="PROTEIN FAM111A-LIKE"/>
    <property type="match status" value="1"/>
</dbReference>
<sequence length="145" mass="16522">MRKLEEEKKNEDLQIIYQLLRKQFLDLRKTMLERFPKKSFAEKLKKVDFGKAQQSFSDILRLEKLIEHSKSVCKLVVGAASVGTGFVLFENYILTNAHLFDGVVRDNILDPAEDVTAVQQDYAVLELVPEPQVSEQDEAKVPPGS</sequence>
<evidence type="ECO:0000313" key="1">
    <source>
        <dbReference type="EMBL" id="KAK7925626.1"/>
    </source>
</evidence>
<dbReference type="InterPro" id="IPR009003">
    <property type="entry name" value="Peptidase_S1_PA"/>
</dbReference>
<evidence type="ECO:0008006" key="3">
    <source>
        <dbReference type="Google" id="ProtNLM"/>
    </source>
</evidence>
<accession>A0AAW0PFP4</accession>
<keyword evidence="2" id="KW-1185">Reference proteome</keyword>
<reference evidence="2" key="1">
    <citation type="submission" date="2024-04" db="EMBL/GenBank/DDBJ databases">
        <title>Salinicola lusitanus LLJ914,a marine bacterium isolated from the Okinawa Trough.</title>
        <authorList>
            <person name="Li J."/>
        </authorList>
    </citation>
    <scope>NUCLEOTIDE SEQUENCE [LARGE SCALE GENOMIC DNA]</scope>
</reference>
<gene>
    <name evidence="1" type="ORF">WMY93_007936</name>
</gene>
<dbReference type="SUPFAM" id="SSF50494">
    <property type="entry name" value="Trypsin-like serine proteases"/>
    <property type="match status" value="1"/>
</dbReference>
<protein>
    <recommendedName>
        <fullName evidence="3">Serine protease</fullName>
    </recommendedName>
</protein>
<dbReference type="EMBL" id="JBBPFD010000005">
    <property type="protein sequence ID" value="KAK7925626.1"/>
    <property type="molecule type" value="Genomic_DNA"/>
</dbReference>
<comment type="caution">
    <text evidence="1">The sequence shown here is derived from an EMBL/GenBank/DDBJ whole genome shotgun (WGS) entry which is preliminary data.</text>
</comment>
<evidence type="ECO:0000313" key="2">
    <source>
        <dbReference type="Proteomes" id="UP001460270"/>
    </source>
</evidence>
<organism evidence="1 2">
    <name type="scientific">Mugilogobius chulae</name>
    <name type="common">yellowstripe goby</name>
    <dbReference type="NCBI Taxonomy" id="88201"/>
    <lineage>
        <taxon>Eukaryota</taxon>
        <taxon>Metazoa</taxon>
        <taxon>Chordata</taxon>
        <taxon>Craniata</taxon>
        <taxon>Vertebrata</taxon>
        <taxon>Euteleostomi</taxon>
        <taxon>Actinopterygii</taxon>
        <taxon>Neopterygii</taxon>
        <taxon>Teleostei</taxon>
        <taxon>Neoteleostei</taxon>
        <taxon>Acanthomorphata</taxon>
        <taxon>Gobiaria</taxon>
        <taxon>Gobiiformes</taxon>
        <taxon>Gobioidei</taxon>
        <taxon>Gobiidae</taxon>
        <taxon>Gobionellinae</taxon>
        <taxon>Mugilogobius</taxon>
    </lineage>
</organism>
<dbReference type="AlphaFoldDB" id="A0AAW0PFP4"/>
<proteinExistence type="predicted"/>
<dbReference type="Proteomes" id="UP001460270">
    <property type="component" value="Unassembled WGS sequence"/>
</dbReference>
<dbReference type="PANTHER" id="PTHR14389">
    <property type="entry name" value="SI:CH1073-475A24.1"/>
    <property type="match status" value="1"/>
</dbReference>
<name>A0AAW0PFP4_9GOBI</name>